<accession>A0A8S5LLJ1</accession>
<dbReference type="EMBL" id="BK015870">
    <property type="protein sequence ID" value="DAD70719.1"/>
    <property type="molecule type" value="Genomic_DNA"/>
</dbReference>
<feature type="transmembrane region" description="Helical" evidence="1">
    <location>
        <begin position="12"/>
        <end position="36"/>
    </location>
</feature>
<reference evidence="2" key="1">
    <citation type="journal article" date="2021" name="Proc. Natl. Acad. Sci. U.S.A.">
        <title>A Catalog of Tens of Thousands of Viruses from Human Metagenomes Reveals Hidden Associations with Chronic Diseases.</title>
        <authorList>
            <person name="Tisza M.J."/>
            <person name="Buck C.B."/>
        </authorList>
    </citation>
    <scope>NUCLEOTIDE SEQUENCE</scope>
    <source>
        <strain evidence="2">CtKcB20</strain>
    </source>
</reference>
<proteinExistence type="predicted"/>
<evidence type="ECO:0000313" key="2">
    <source>
        <dbReference type="EMBL" id="DAD70719.1"/>
    </source>
</evidence>
<organism evidence="2">
    <name type="scientific">Siphoviridae sp. ctKcB20</name>
    <dbReference type="NCBI Taxonomy" id="2827568"/>
    <lineage>
        <taxon>Viruses</taxon>
        <taxon>Duplodnaviria</taxon>
        <taxon>Heunggongvirae</taxon>
        <taxon>Uroviricota</taxon>
        <taxon>Caudoviricetes</taxon>
    </lineage>
</organism>
<keyword evidence="1" id="KW-0812">Transmembrane</keyword>
<sequence length="45" mass="4937">MIDVLWNIVSYTGLIALSLAIIGTCILLVCGIISIVKQTKEELFK</sequence>
<keyword evidence="1" id="KW-1133">Transmembrane helix</keyword>
<protein>
    <submittedName>
        <fullName evidence="2">Uncharacterized protein</fullName>
    </submittedName>
</protein>
<name>A0A8S5LLJ1_9CAUD</name>
<keyword evidence="1" id="KW-0472">Membrane</keyword>
<evidence type="ECO:0000256" key="1">
    <source>
        <dbReference type="SAM" id="Phobius"/>
    </source>
</evidence>